<proteinExistence type="predicted"/>
<dbReference type="GO" id="GO:0004519">
    <property type="term" value="F:endonuclease activity"/>
    <property type="evidence" value="ECO:0007669"/>
    <property type="project" value="UniProtKB-KW"/>
</dbReference>
<evidence type="ECO:0000313" key="1">
    <source>
        <dbReference type="EMBL" id="DAE02313.1"/>
    </source>
</evidence>
<organism evidence="1">
    <name type="scientific">Herelleviridae sp. cttEB8</name>
    <dbReference type="NCBI Taxonomy" id="2825832"/>
    <lineage>
        <taxon>Viruses</taxon>
        <taxon>Duplodnaviria</taxon>
        <taxon>Heunggongvirae</taxon>
        <taxon>Uroviricota</taxon>
        <taxon>Caudoviricetes</taxon>
        <taxon>Herelleviridae</taxon>
    </lineage>
</organism>
<sequence>MKADFEKGTKVCSKCRRELPIEQFNKDSSKSDGLNMQCKDCVAAYRKSPEGKEVSKRARKKYFQTEKGKECSRKQTQRFQKTEHGKLIYKRAGLKYRKSEHGIQHEKEYRKSEAFKIKQEKYRKSEKGKAAFKRGNEKYEQTEKGKIVRHSIYRKRIENGMINEYQNKKYEIDKNYRIGKILRTRLWCALKDNQKSAHTLELLGCSLDELKVHLEQQFEPGMTWDNQGEWHVDHIIPCSRFDLSNPIHQRICFNYRNLQPLWASENSAKRDELPEGWEDLLKVIMDELCISSIVYLK</sequence>
<keyword evidence="1" id="KW-0255">Endonuclease</keyword>
<keyword evidence="1" id="KW-0540">Nuclease</keyword>
<reference evidence="1" key="1">
    <citation type="journal article" date="2021" name="Proc. Natl. Acad. Sci. U.S.A.">
        <title>A Catalog of Tens of Thousands of Viruses from Human Metagenomes Reveals Hidden Associations with Chronic Diseases.</title>
        <authorList>
            <person name="Tisza M.J."/>
            <person name="Buck C.B."/>
        </authorList>
    </citation>
    <scope>NUCLEOTIDE SEQUENCE</scope>
    <source>
        <strain evidence="1">CttEB8</strain>
    </source>
</reference>
<dbReference type="EMBL" id="BK015344">
    <property type="protein sequence ID" value="DAE02313.1"/>
    <property type="molecule type" value="Genomic_DNA"/>
</dbReference>
<keyword evidence="1" id="KW-0378">Hydrolase</keyword>
<accession>A0A8S5P791</accession>
<protein>
    <submittedName>
        <fullName evidence="1">Restriction endonuclease</fullName>
    </submittedName>
</protein>
<name>A0A8S5P791_9CAUD</name>